<gene>
    <name evidence="1" type="ORF">KVP40.0314</name>
</gene>
<evidence type="ECO:0000313" key="1">
    <source>
        <dbReference type="EMBL" id="AAQ64384.1"/>
    </source>
</evidence>
<proteinExistence type="predicted"/>
<protein>
    <submittedName>
        <fullName evidence="1">Uncharacterized protein</fullName>
    </submittedName>
</protein>
<keyword evidence="2" id="KW-1185">Reference proteome</keyword>
<dbReference type="Proteomes" id="UP000001785">
    <property type="component" value="Segment"/>
</dbReference>
<accession>Q6WHI9</accession>
<dbReference type="KEGG" id="vg:2545954"/>
<dbReference type="RefSeq" id="NP_899561.1">
    <property type="nucleotide sequence ID" value="NC_005083.2"/>
</dbReference>
<organismHost>
    <name type="scientific">Vibrio parahaemolyticus</name>
    <dbReference type="NCBI Taxonomy" id="670"/>
</organismHost>
<dbReference type="GeneID" id="2545954"/>
<name>Q6WHI9_BPKVM</name>
<evidence type="ECO:0000313" key="2">
    <source>
        <dbReference type="Proteomes" id="UP000001785"/>
    </source>
</evidence>
<reference evidence="1 2" key="1">
    <citation type="journal article" date="2003" name="J. Bacteriol.">
        <title>Complete genome sequence of the broad-host-range vibriophage KVP40: comparative genomics of a T4-related bacteriophage.</title>
        <authorList>
            <person name="Miller E."/>
            <person name="Heidelberg J."/>
            <person name="Eisen J."/>
            <person name="Nelson W."/>
            <person name="Durkin A."/>
            <person name="Ciecko A."/>
            <person name="Feldblyum T."/>
            <person name="White O."/>
            <person name="Paulsen I."/>
            <person name="Nierman W."/>
            <person name="Lee J."/>
            <person name="Szczypinski B."/>
            <person name="Fraser C."/>
        </authorList>
    </citation>
    <scope>NUCLEOTIDE SEQUENCE</scope>
    <source>
        <strain evidence="2">Isolate Vibrio parahaemolyticus/Japan/Matsuzaki /1991</strain>
    </source>
</reference>
<sequence length="64" mass="7438">MFMYRLVMVMNDSTVVKSSALACDNNKSEFGYEDRSIERKAKMLAKRIEKFDDVDSCKVEQFTS</sequence>
<organism evidence="1 2">
    <name type="scientific">Vibrio phage KVP40 (isolate Vibrio parahaemolyticus/Japan/Matsuzaki/1991)</name>
    <name type="common">KVP40</name>
    <name type="synonym">Bacteriophage KVP40</name>
    <dbReference type="NCBI Taxonomy" id="75320"/>
    <lineage>
        <taxon>Viruses</taxon>
        <taxon>Duplodnaviria</taxon>
        <taxon>Heunggongvirae</taxon>
        <taxon>Uroviricota</taxon>
        <taxon>Caudoviricetes</taxon>
        <taxon>Pantevenvirales</taxon>
        <taxon>Straboviridae</taxon>
        <taxon>Schizotequatrovirus</taxon>
        <taxon>Schizotequatrovirus KVP40</taxon>
    </lineage>
</organism>
<dbReference type="EMBL" id="AY283928">
    <property type="protein sequence ID" value="AAQ64384.1"/>
    <property type="molecule type" value="Genomic_DNA"/>
</dbReference>